<dbReference type="EMBL" id="UGIF01000002">
    <property type="protein sequence ID" value="STP30260.1"/>
    <property type="molecule type" value="Genomic_DNA"/>
</dbReference>
<dbReference type="Proteomes" id="UP000254070">
    <property type="component" value="Unassembled WGS sequence"/>
</dbReference>
<evidence type="ECO:0000313" key="3">
    <source>
        <dbReference type="Proteomes" id="UP000254070"/>
    </source>
</evidence>
<feature type="transmembrane region" description="Helical" evidence="1">
    <location>
        <begin position="243"/>
        <end position="261"/>
    </location>
</feature>
<evidence type="ECO:0000256" key="1">
    <source>
        <dbReference type="SAM" id="Phobius"/>
    </source>
</evidence>
<keyword evidence="1" id="KW-1133">Transmembrane helix</keyword>
<dbReference type="RefSeq" id="WP_115235704.1">
    <property type="nucleotide sequence ID" value="NZ_UGIF01000002.1"/>
</dbReference>
<feature type="transmembrane region" description="Helical" evidence="1">
    <location>
        <begin position="219"/>
        <end position="237"/>
    </location>
</feature>
<evidence type="ECO:0000313" key="2">
    <source>
        <dbReference type="EMBL" id="STP30260.1"/>
    </source>
</evidence>
<organism evidence="2 3">
    <name type="scientific">Enterococcus durans</name>
    <dbReference type="NCBI Taxonomy" id="53345"/>
    <lineage>
        <taxon>Bacteria</taxon>
        <taxon>Bacillati</taxon>
        <taxon>Bacillota</taxon>
        <taxon>Bacilli</taxon>
        <taxon>Lactobacillales</taxon>
        <taxon>Enterococcaceae</taxon>
        <taxon>Enterococcus</taxon>
    </lineage>
</organism>
<sequence>MQTFPLNYFSALIGPRQLFAGRKQLSWLNFSLIFLFLVSLMVVPVTLFYANQVKAIPMAQFLTVESLIDQSGVNRFSQLKVVNGELESVPMIISESDELLIGTDLSKAQQSEKNAFINFEKNNWTIQQKEGDTTRTYQMNYLSSFDPASVTTPQEFQLFLEQAFYASNRPTIILSYSLSLGIILFIMTALILFGAAFFLWMTRKSRFSSIHTFKESANLMLNVIGVGSIISAVVGLVHFDFVLMLGIQSTVAVLLLLWIFAKTGFKDEPIK</sequence>
<proteinExistence type="predicted"/>
<name>A0A377KM40_9ENTE</name>
<dbReference type="AlphaFoldDB" id="A0A377KM40"/>
<feature type="transmembrane region" description="Helical" evidence="1">
    <location>
        <begin position="173"/>
        <end position="199"/>
    </location>
</feature>
<keyword evidence="1" id="KW-0472">Membrane</keyword>
<accession>A0A377KM40</accession>
<gene>
    <name evidence="2" type="ORF">NCTC8129_02500</name>
</gene>
<protein>
    <submittedName>
        <fullName evidence="2">Integral membrane protein</fullName>
    </submittedName>
</protein>
<reference evidence="2 3" key="1">
    <citation type="submission" date="2018-06" db="EMBL/GenBank/DDBJ databases">
        <authorList>
            <consortium name="Pathogen Informatics"/>
            <person name="Doyle S."/>
        </authorList>
    </citation>
    <scope>NUCLEOTIDE SEQUENCE [LARGE SCALE GENOMIC DNA]</scope>
    <source>
        <strain evidence="2 3">NCTC8129</strain>
    </source>
</reference>
<feature type="transmembrane region" description="Helical" evidence="1">
    <location>
        <begin position="27"/>
        <end position="50"/>
    </location>
</feature>
<keyword evidence="1" id="KW-0812">Transmembrane</keyword>